<protein>
    <recommendedName>
        <fullName evidence="4">Clathrin light chain</fullName>
    </recommendedName>
</protein>
<dbReference type="AlphaFoldDB" id="A0ABD3HA75"/>
<evidence type="ECO:0008006" key="4">
    <source>
        <dbReference type="Google" id="ProtNLM"/>
    </source>
</evidence>
<feature type="region of interest" description="Disordered" evidence="1">
    <location>
        <begin position="1"/>
        <end position="70"/>
    </location>
</feature>
<keyword evidence="3" id="KW-1185">Reference proteome</keyword>
<feature type="compositionally biased region" description="Low complexity" evidence="1">
    <location>
        <begin position="13"/>
        <end position="24"/>
    </location>
</feature>
<name>A0ABD3HA75_9MARC</name>
<organism evidence="2 3">
    <name type="scientific">Riccia sorocarpa</name>
    <dbReference type="NCBI Taxonomy" id="122646"/>
    <lineage>
        <taxon>Eukaryota</taxon>
        <taxon>Viridiplantae</taxon>
        <taxon>Streptophyta</taxon>
        <taxon>Embryophyta</taxon>
        <taxon>Marchantiophyta</taxon>
        <taxon>Marchantiopsida</taxon>
        <taxon>Marchantiidae</taxon>
        <taxon>Marchantiales</taxon>
        <taxon>Ricciaceae</taxon>
        <taxon>Riccia</taxon>
    </lineage>
</organism>
<reference evidence="2 3" key="1">
    <citation type="submission" date="2024-09" db="EMBL/GenBank/DDBJ databases">
        <title>Chromosome-scale assembly of Riccia sorocarpa.</title>
        <authorList>
            <person name="Paukszto L."/>
        </authorList>
    </citation>
    <scope>NUCLEOTIDE SEQUENCE [LARGE SCALE GENOMIC DNA]</scope>
    <source>
        <strain evidence="2">LP-2024</strain>
        <tissue evidence="2">Aerial parts of the thallus</tissue>
    </source>
</reference>
<feature type="compositionally biased region" description="Polar residues" evidence="1">
    <location>
        <begin position="25"/>
        <end position="42"/>
    </location>
</feature>
<accession>A0ABD3HA75</accession>
<dbReference type="EMBL" id="JBJQOH010000004">
    <property type="protein sequence ID" value="KAL3687736.1"/>
    <property type="molecule type" value="Genomic_DNA"/>
</dbReference>
<evidence type="ECO:0000313" key="3">
    <source>
        <dbReference type="Proteomes" id="UP001633002"/>
    </source>
</evidence>
<gene>
    <name evidence="2" type="ORF">R1sor_014045</name>
</gene>
<feature type="compositionally biased region" description="Polar residues" evidence="1">
    <location>
        <begin position="49"/>
        <end position="60"/>
    </location>
</feature>
<proteinExistence type="predicted"/>
<dbReference type="Proteomes" id="UP001633002">
    <property type="component" value="Unassembled WGS sequence"/>
</dbReference>
<evidence type="ECO:0000256" key="1">
    <source>
        <dbReference type="SAM" id="MobiDB-lite"/>
    </source>
</evidence>
<evidence type="ECO:0000313" key="2">
    <source>
        <dbReference type="EMBL" id="KAL3687736.1"/>
    </source>
</evidence>
<sequence>MDFPLELTPLVKASAIPSPANSPAEENQQAEPDSGFQLQSTPPADDNQEGPNTTAGNWESNFVPDIGWDESDNEAAVEEDTTIGGSILSAEVELARSEMTSDLGNTCEVGEAPTTEQAANCDPIADDALEESGVHQLEAAVEVSQEEVVTTDQFDLTVQERGLESHNPHI</sequence>
<comment type="caution">
    <text evidence="2">The sequence shown here is derived from an EMBL/GenBank/DDBJ whole genome shotgun (WGS) entry which is preliminary data.</text>
</comment>